<sequence>LYKQYIVLLRTPARDVEVYSFPSPLFLFAYWPSPFANKDNGDVPPVDDLDERSSNRGEDTQHRPPARDSAAAAEGSSRRHHSKRKHRRGRKPIEAAFAATLKGDHQACEELDHQPWNNNSQADYTAEREEIPSVGTDPWLAFAHAGAPSSLLPSRRRTWDAEEETVGDMRSKMRPPRPQEDNLCIPARDRQGPQSKKAKPSADGQRSDEEDEDSDNTNSRRVQGADGCGMINQHLMDSITGDEASTLLSDSEHASEYERIPEAGPNSYRTSSIHSRLWGDSMNKGIPKQGWPQDVAPIMRIAPDIEVAVAHTSIRCPDGAKSPRKKAPNEIDVECPRVTNLLSYVRDMHPNWAKLQPFRLRVNQLRTEYIMEVKGNGSNYCMNINDYHTCTCGVVRFKLTKAGLLVQTCNCQCVTQGLYGPCKTFPRCARGLVWTPVDDWTFAMLFPSAEVGLPSAEVGPGDDRLNDFRLRMRLFLQTTTPMAPIPPTLLPAELRSPPVSLPSLSFPLLPLLRSPLHAHIRPSRERSRVACRGFSISLASGAASCPRLRLASAVWGASHPLSPTDLLRNKGEGGFLLCLPPTLQPSIPPSLLPSFRKGRRKVPRGEMRRHKRARGNGSQDLEVPDDPEPCPAADQPTAGSEGVEVRPGEIDQEGLLLDKIMGKESEP</sequence>
<organism evidence="2 3">
    <name type="scientific">Candidatus Sysuiplasma superficiale</name>
    <dbReference type="NCBI Taxonomy" id="2823368"/>
    <lineage>
        <taxon>Archaea</taxon>
        <taxon>Methanobacteriati</taxon>
        <taxon>Thermoplasmatota</taxon>
        <taxon>Thermoplasmata</taxon>
        <taxon>Candidatus Sysuiplasmatales</taxon>
        <taxon>Candidatus Sysuiplasmataceae</taxon>
        <taxon>Candidatus Sysuiplasma</taxon>
    </lineage>
</organism>
<dbReference type="EMBL" id="JAHEAC010000160">
    <property type="protein sequence ID" value="MBX8645064.1"/>
    <property type="molecule type" value="Genomic_DNA"/>
</dbReference>
<feature type="compositionally biased region" description="Basic and acidic residues" evidence="1">
    <location>
        <begin position="250"/>
        <end position="261"/>
    </location>
</feature>
<name>A0A8J7YY65_9ARCH</name>
<evidence type="ECO:0000313" key="3">
    <source>
        <dbReference type="Proteomes" id="UP000750197"/>
    </source>
</evidence>
<feature type="region of interest" description="Disordered" evidence="1">
    <location>
        <begin position="39"/>
        <end position="91"/>
    </location>
</feature>
<feature type="region of interest" description="Disordered" evidence="1">
    <location>
        <begin position="248"/>
        <end position="269"/>
    </location>
</feature>
<gene>
    <name evidence="2" type="ORF">KIY12_10175</name>
</gene>
<dbReference type="AlphaFoldDB" id="A0A8J7YY65"/>
<reference evidence="2" key="1">
    <citation type="submission" date="2021-05" db="EMBL/GenBank/DDBJ databases">
        <title>Genomic insights into ecological role and evolution of a novel Thermoplasmata order Candidatus Sysuiplasmatales.</title>
        <authorList>
            <person name="Yuan Y."/>
        </authorList>
    </citation>
    <scope>NUCLEOTIDE SEQUENCE</scope>
    <source>
        <strain evidence="2">TUT19-bin139</strain>
    </source>
</reference>
<protein>
    <submittedName>
        <fullName evidence="2">Uncharacterized protein</fullName>
    </submittedName>
</protein>
<evidence type="ECO:0000256" key="1">
    <source>
        <dbReference type="SAM" id="MobiDB-lite"/>
    </source>
</evidence>
<dbReference type="Proteomes" id="UP000750197">
    <property type="component" value="Unassembled WGS sequence"/>
</dbReference>
<feature type="non-terminal residue" evidence="2">
    <location>
        <position position="1"/>
    </location>
</feature>
<proteinExistence type="predicted"/>
<feature type="region of interest" description="Disordered" evidence="1">
    <location>
        <begin position="588"/>
        <end position="667"/>
    </location>
</feature>
<feature type="region of interest" description="Disordered" evidence="1">
    <location>
        <begin position="148"/>
        <end position="227"/>
    </location>
</feature>
<comment type="caution">
    <text evidence="2">The sequence shown here is derived from an EMBL/GenBank/DDBJ whole genome shotgun (WGS) entry which is preliminary data.</text>
</comment>
<feature type="compositionally biased region" description="Basic residues" evidence="1">
    <location>
        <begin position="596"/>
        <end position="614"/>
    </location>
</feature>
<accession>A0A8J7YY65</accession>
<feature type="compositionally biased region" description="Basic residues" evidence="1">
    <location>
        <begin position="78"/>
        <end position="90"/>
    </location>
</feature>
<feature type="compositionally biased region" description="Basic and acidic residues" evidence="1">
    <location>
        <begin position="51"/>
        <end position="66"/>
    </location>
</feature>
<evidence type="ECO:0000313" key="2">
    <source>
        <dbReference type="EMBL" id="MBX8645064.1"/>
    </source>
</evidence>